<dbReference type="SUPFAM" id="SSF52402">
    <property type="entry name" value="Adenine nucleotide alpha hydrolases-like"/>
    <property type="match status" value="2"/>
</dbReference>
<evidence type="ECO:0000313" key="3">
    <source>
        <dbReference type="Proteomes" id="UP001237448"/>
    </source>
</evidence>
<name>A0ABU0F911_9HYPH</name>
<keyword evidence="3" id="KW-1185">Reference proteome</keyword>
<comment type="caution">
    <text evidence="2">The sequence shown here is derived from an EMBL/GenBank/DDBJ whole genome shotgun (WGS) entry which is preliminary data.</text>
</comment>
<protein>
    <submittedName>
        <fullName evidence="2">Nucleotide-binding universal stress UspA family protein</fullName>
    </submittedName>
</protein>
<dbReference type="PANTHER" id="PTHR46268">
    <property type="entry name" value="STRESS RESPONSE PROTEIN NHAX"/>
    <property type="match status" value="1"/>
</dbReference>
<proteinExistence type="inferred from homology"/>
<organism evidence="2 3">
    <name type="scientific">Labrys monachus</name>
    <dbReference type="NCBI Taxonomy" id="217067"/>
    <lineage>
        <taxon>Bacteria</taxon>
        <taxon>Pseudomonadati</taxon>
        <taxon>Pseudomonadota</taxon>
        <taxon>Alphaproteobacteria</taxon>
        <taxon>Hyphomicrobiales</taxon>
        <taxon>Xanthobacteraceae</taxon>
        <taxon>Labrys</taxon>
    </lineage>
</organism>
<accession>A0ABU0F911</accession>
<evidence type="ECO:0000313" key="2">
    <source>
        <dbReference type="EMBL" id="MDQ0391093.1"/>
    </source>
</evidence>
<comment type="similarity">
    <text evidence="1">Belongs to the universal stress protein A family.</text>
</comment>
<dbReference type="PANTHER" id="PTHR46268:SF15">
    <property type="entry name" value="UNIVERSAL STRESS PROTEIN HP_0031"/>
    <property type="match status" value="1"/>
</dbReference>
<dbReference type="Gene3D" id="3.40.50.12370">
    <property type="match status" value="1"/>
</dbReference>
<dbReference type="RefSeq" id="WP_307422867.1">
    <property type="nucleotide sequence ID" value="NZ_JAUSVK010000001.1"/>
</dbReference>
<dbReference type="Proteomes" id="UP001237448">
    <property type="component" value="Unassembled WGS sequence"/>
</dbReference>
<dbReference type="EMBL" id="JAUSVK010000001">
    <property type="protein sequence ID" value="MDQ0391093.1"/>
    <property type="molecule type" value="Genomic_DNA"/>
</dbReference>
<sequence length="277" mass="29510">MRYAAIMVYVDNGSHAAARVNLACEIAAAFEASVIGASASVPMFPVMAPSRFGPVAGPVLTPPQQAAEADLGYSEALFRQAARAFGRPIEWRCSMDHPARFLSREARAADLVVVGQIRNEVAPYSLANPSDMLLEIGRPLLVVPPAVGIGPLGSRAIVAWKDSREARRAVQDATPILRKSSRVDVVEIAPAGDLEAARFRTSDVATYLSRHGVRAEGRALLDDGDGPTPQLLALARGVGAGLIVMGGQGHTRLREWTFGGDTYRMLKKSPICVLLSS</sequence>
<gene>
    <name evidence="2" type="ORF">J3R73_000885</name>
</gene>
<dbReference type="CDD" id="cd00293">
    <property type="entry name" value="USP-like"/>
    <property type="match status" value="1"/>
</dbReference>
<evidence type="ECO:0000256" key="1">
    <source>
        <dbReference type="ARBA" id="ARBA00008791"/>
    </source>
</evidence>
<reference evidence="2 3" key="1">
    <citation type="submission" date="2023-07" db="EMBL/GenBank/DDBJ databases">
        <title>Genomic Encyclopedia of Type Strains, Phase IV (KMG-IV): sequencing the most valuable type-strain genomes for metagenomic binning, comparative biology and taxonomic classification.</title>
        <authorList>
            <person name="Goeker M."/>
        </authorList>
    </citation>
    <scope>NUCLEOTIDE SEQUENCE [LARGE SCALE GENOMIC DNA]</scope>
    <source>
        <strain evidence="2 3">DSM 5896</strain>
    </source>
</reference>